<keyword evidence="2" id="KW-0812">Transmembrane</keyword>
<feature type="compositionally biased region" description="Basic residues" evidence="1">
    <location>
        <begin position="165"/>
        <end position="176"/>
    </location>
</feature>
<sequence>MAFNPDLVGEKRNPITLIWNLLFSFTCWASRGMKARLGRISRWNKKGELRLVTPVQETQEAATSSNKAPEKTNSPVQETSFSSFHAIPWAVKGGQEALDDDDDDVDVKENIRLMKSPDLSSMAQEKGSSVEISTPASPPNDSGHQQPAGHGNMCPSSPGMAPTRAKSRRRRSRKKRAEASEMQAAEMPPLHLIEATWAMLVLQISSLLKSVAGGGWQLPAAVIWFLLISNALAPPVTDKGQMGETAAWKNEITQASAPCATCQIHVFCSRGESLTDQHLSIRIAAKEQYCHFRIPSLPYTGRCTNVSSVTLINATCLCLETMDLDYKDLNLEYGTTRIGKSAQSLLAGCCDTSPNDDTSPRDYTSPSDNSSNINHIIIAFVVSAVAVVSVALLIYGIYRLVKRRNGLDGLNENELQRLNDGGTTGAQNGNIPTADTQISVPNGSCIVPTDAPLQENEDPTPNSNGAGISKREVC</sequence>
<feature type="region of interest" description="Disordered" evidence="1">
    <location>
        <begin position="56"/>
        <end position="79"/>
    </location>
</feature>
<evidence type="ECO:0000313" key="3">
    <source>
        <dbReference type="Ensembl" id="ENSXETP00000080196"/>
    </source>
</evidence>
<evidence type="ECO:0000313" key="4">
    <source>
        <dbReference type="Proteomes" id="UP000008143"/>
    </source>
</evidence>
<reference evidence="3" key="1">
    <citation type="journal article" date="2010" name="Science">
        <title>The genome of the Western clawed frog Xenopus tropicalis.</title>
        <authorList>
            <person name="Hellsten U."/>
            <person name="Harland R.M."/>
            <person name="Gilchrist M.J."/>
            <person name="Hendrix D."/>
            <person name="Jurka J."/>
            <person name="Kapitonov V."/>
            <person name="Ovcharenko I."/>
            <person name="Putnam N.H."/>
            <person name="Shu S."/>
            <person name="Taher L."/>
            <person name="Blitz I.L."/>
            <person name="Blumberg B."/>
            <person name="Dichmann D.S."/>
            <person name="Dubchak I."/>
            <person name="Amaya E."/>
            <person name="Detter J.C."/>
            <person name="Fletcher R."/>
            <person name="Gerhard D.S."/>
            <person name="Goodstein D."/>
            <person name="Graves T."/>
            <person name="Grigoriev I.V."/>
            <person name="Grimwood J."/>
            <person name="Kawashima T."/>
            <person name="Lindquist E."/>
            <person name="Lucas S.M."/>
            <person name="Mead P.E."/>
            <person name="Mitros T."/>
            <person name="Ogino H."/>
            <person name="Ohta Y."/>
            <person name="Poliakov A.V."/>
            <person name="Pollet N."/>
            <person name="Robert J."/>
            <person name="Salamov A."/>
            <person name="Sater A.K."/>
            <person name="Schmutz J."/>
            <person name="Terry A."/>
            <person name="Vize P.D."/>
            <person name="Warren W.C."/>
            <person name="Wells D."/>
            <person name="Wills A."/>
            <person name="Wilson R.K."/>
            <person name="Zimmerman L.B."/>
            <person name="Zorn A.M."/>
            <person name="Grainger R."/>
            <person name="Grammer T."/>
            <person name="Khokha M.K."/>
            <person name="Richardson P.M."/>
            <person name="Rokhsar D.S."/>
        </authorList>
    </citation>
    <scope>NUCLEOTIDE SEQUENCE [LARGE SCALE GENOMIC DNA]</scope>
    <source>
        <strain evidence="3">Nigerian</strain>
    </source>
</reference>
<dbReference type="GeneTree" id="ENSGT01000000222221"/>
<dbReference type="Proteomes" id="UP000008143">
    <property type="component" value="Chromosome 7"/>
</dbReference>
<dbReference type="AGR" id="Xenbase:XB-GENE-29098795"/>
<feature type="compositionally biased region" description="Polar residues" evidence="1">
    <location>
        <begin position="425"/>
        <end position="442"/>
    </location>
</feature>
<dbReference type="Ensembl" id="ENSXETT00000101410">
    <property type="protein sequence ID" value="ENSXETP00000080196"/>
    <property type="gene ID" value="ENSXETG00000036694"/>
</dbReference>
<keyword evidence="2" id="KW-0472">Membrane</keyword>
<keyword evidence="4" id="KW-1185">Reference proteome</keyword>
<name>A0A6I8R334_XENTR</name>
<protein>
    <submittedName>
        <fullName evidence="3">Uncharacterized LOC116412426</fullName>
    </submittedName>
    <submittedName>
        <fullName evidence="5">Uncharacterized protein LOC116412426</fullName>
    </submittedName>
</protein>
<feature type="transmembrane region" description="Helical" evidence="2">
    <location>
        <begin position="376"/>
        <end position="398"/>
    </location>
</feature>
<reference evidence="5" key="3">
    <citation type="submission" date="2025-04" db="UniProtKB">
        <authorList>
            <consortium name="RefSeq"/>
        </authorList>
    </citation>
    <scope>IDENTIFICATION</scope>
    <source>
        <strain evidence="5">Nigerian</strain>
        <tissue evidence="5">Liver and blood</tissue>
    </source>
</reference>
<dbReference type="GeneID" id="116412426"/>
<dbReference type="Xenbase" id="XB-GENE-29098795">
    <property type="gene designation" value="LOC116412426"/>
</dbReference>
<evidence type="ECO:0000313" key="6">
    <source>
        <dbReference type="Xenbase" id="XB-GENE-29098795"/>
    </source>
</evidence>
<dbReference type="RefSeq" id="XP_031762498.1">
    <property type="nucleotide sequence ID" value="XM_031906638.1"/>
</dbReference>
<dbReference type="AlphaFoldDB" id="A0A6I8R334"/>
<feature type="region of interest" description="Disordered" evidence="1">
    <location>
        <begin position="418"/>
        <end position="474"/>
    </location>
</feature>
<gene>
    <name evidence="3 5 6" type="primary">LOC116412426</name>
</gene>
<reference evidence="3" key="2">
    <citation type="submission" date="2020-05" db="UniProtKB">
        <authorList>
            <consortium name="Ensembl"/>
        </authorList>
    </citation>
    <scope>IDENTIFICATION</scope>
</reference>
<keyword evidence="2" id="KW-1133">Transmembrane helix</keyword>
<proteinExistence type="predicted"/>
<evidence type="ECO:0000256" key="1">
    <source>
        <dbReference type="SAM" id="MobiDB-lite"/>
    </source>
</evidence>
<dbReference type="Bgee" id="ENSXETG00000036694">
    <property type="expression patterns" value="Expressed in ovary and 4 other cell types or tissues"/>
</dbReference>
<dbReference type="OrthoDB" id="10456946at2759"/>
<accession>A0A6I8R334</accession>
<dbReference type="KEGG" id="xtr:116412426"/>
<evidence type="ECO:0000256" key="2">
    <source>
        <dbReference type="SAM" id="Phobius"/>
    </source>
</evidence>
<feature type="region of interest" description="Disordered" evidence="1">
    <location>
        <begin position="113"/>
        <end position="183"/>
    </location>
</feature>
<evidence type="ECO:0000313" key="5">
    <source>
        <dbReference type="RefSeq" id="XP_031762498.1"/>
    </source>
</evidence>
<feature type="compositionally biased region" description="Polar residues" evidence="1">
    <location>
        <begin position="118"/>
        <end position="145"/>
    </location>
</feature>
<organism evidence="3">
    <name type="scientific">Xenopus tropicalis</name>
    <name type="common">Western clawed frog</name>
    <name type="synonym">Silurana tropicalis</name>
    <dbReference type="NCBI Taxonomy" id="8364"/>
    <lineage>
        <taxon>Eukaryota</taxon>
        <taxon>Metazoa</taxon>
        <taxon>Chordata</taxon>
        <taxon>Craniata</taxon>
        <taxon>Vertebrata</taxon>
        <taxon>Euteleostomi</taxon>
        <taxon>Amphibia</taxon>
        <taxon>Batrachia</taxon>
        <taxon>Anura</taxon>
        <taxon>Pipoidea</taxon>
        <taxon>Pipidae</taxon>
        <taxon>Xenopodinae</taxon>
        <taxon>Xenopus</taxon>
        <taxon>Silurana</taxon>
    </lineage>
</organism>
<dbReference type="OMA" id="PEQNEME"/>